<comment type="caution">
    <text evidence="3">The sequence shown here is derived from an EMBL/GenBank/DDBJ whole genome shotgun (WGS) entry which is preliminary data.</text>
</comment>
<gene>
    <name evidence="3" type="ORF">ESZ36_08630</name>
</gene>
<dbReference type="Pfam" id="PF13847">
    <property type="entry name" value="Methyltransf_31"/>
    <property type="match status" value="1"/>
</dbReference>
<accession>A0A5C6QIS4</accession>
<dbReference type="GO" id="GO:0000179">
    <property type="term" value="F:rRNA (adenine-N6,N6-)-dimethyltransferase activity"/>
    <property type="evidence" value="ECO:0007669"/>
    <property type="project" value="InterPro"/>
</dbReference>
<dbReference type="RefSeq" id="WP_146786402.1">
    <property type="nucleotide sequence ID" value="NZ_VOLT01000004.1"/>
</dbReference>
<organism evidence="3 4">
    <name type="scientific">Colwellia demingiae</name>
    <dbReference type="NCBI Taxonomy" id="89401"/>
    <lineage>
        <taxon>Bacteria</taxon>
        <taxon>Pseudomonadati</taxon>
        <taxon>Pseudomonadota</taxon>
        <taxon>Gammaproteobacteria</taxon>
        <taxon>Alteromonadales</taxon>
        <taxon>Colwelliaceae</taxon>
        <taxon>Colwellia</taxon>
    </lineage>
</organism>
<keyword evidence="1" id="KW-0949">S-adenosyl-L-methionine</keyword>
<keyword evidence="3" id="KW-0808">Transferase</keyword>
<protein>
    <submittedName>
        <fullName evidence="3">Class I SAM-dependent methyltransferase</fullName>
    </submittedName>
</protein>
<dbReference type="OrthoDB" id="9791837at2"/>
<name>A0A5C6QIS4_9GAMM</name>
<dbReference type="InterPro" id="IPR020596">
    <property type="entry name" value="rRNA_Ade_Mease_Trfase_CS"/>
</dbReference>
<dbReference type="Gene3D" id="3.40.50.150">
    <property type="entry name" value="Vaccinia Virus protein VP39"/>
    <property type="match status" value="1"/>
</dbReference>
<dbReference type="InterPro" id="IPR025714">
    <property type="entry name" value="Methyltranfer_dom"/>
</dbReference>
<dbReference type="PROSITE" id="PS01131">
    <property type="entry name" value="RRNA_A_DIMETH"/>
    <property type="match status" value="1"/>
</dbReference>
<keyword evidence="3" id="KW-0489">Methyltransferase</keyword>
<dbReference type="EMBL" id="VOLT01000004">
    <property type="protein sequence ID" value="TWX68550.1"/>
    <property type="molecule type" value="Genomic_DNA"/>
</dbReference>
<dbReference type="AlphaFoldDB" id="A0A5C6QIS4"/>
<sequence>MKVYDVDRQIQNESNFPFWFSILKEADEVLDISKVKSVMDFGCGNGMFSQLVNCKYPHLNIYGVEIDPSLVEFCNQNNQISTINFIHYNEMTLIKKIDVVFSQEVVYTQKSINMHAKEIFNVLNDGGYYIFTIGCHIDNPTWPKRRDKIRASEKYFAFDYSLKDIADAFFNVGFRVTIKRLPLHVPIKYVPNDNGEFDNIVDMLNSCEEQKTLFVMLKPKYK</sequence>
<keyword evidence="4" id="KW-1185">Reference proteome</keyword>
<dbReference type="InterPro" id="IPR029063">
    <property type="entry name" value="SAM-dependent_MTases_sf"/>
</dbReference>
<reference evidence="3 4" key="1">
    <citation type="submission" date="2019-07" db="EMBL/GenBank/DDBJ databases">
        <title>Genomes of sea-ice associated Colwellia species.</title>
        <authorList>
            <person name="Bowman J.P."/>
        </authorList>
    </citation>
    <scope>NUCLEOTIDE SEQUENCE [LARGE SCALE GENOMIC DNA]</scope>
    <source>
        <strain evidence="3 4">ACAM 459</strain>
    </source>
</reference>
<dbReference type="Proteomes" id="UP000321822">
    <property type="component" value="Unassembled WGS sequence"/>
</dbReference>
<evidence type="ECO:0000256" key="1">
    <source>
        <dbReference type="ARBA" id="ARBA00022691"/>
    </source>
</evidence>
<proteinExistence type="predicted"/>
<feature type="domain" description="Methyltransferase" evidence="2">
    <location>
        <begin position="34"/>
        <end position="135"/>
    </location>
</feature>
<dbReference type="CDD" id="cd02440">
    <property type="entry name" value="AdoMet_MTases"/>
    <property type="match status" value="1"/>
</dbReference>
<dbReference type="SUPFAM" id="SSF53335">
    <property type="entry name" value="S-adenosyl-L-methionine-dependent methyltransferases"/>
    <property type="match status" value="1"/>
</dbReference>
<evidence type="ECO:0000259" key="2">
    <source>
        <dbReference type="Pfam" id="PF13847"/>
    </source>
</evidence>
<evidence type="ECO:0000313" key="4">
    <source>
        <dbReference type="Proteomes" id="UP000321822"/>
    </source>
</evidence>
<evidence type="ECO:0000313" key="3">
    <source>
        <dbReference type="EMBL" id="TWX68550.1"/>
    </source>
</evidence>